<evidence type="ECO:0000313" key="1">
    <source>
        <dbReference type="EMBL" id="CAK7935228.1"/>
    </source>
</evidence>
<reference evidence="1" key="1">
    <citation type="submission" date="2024-01" db="EMBL/GenBank/DDBJ databases">
        <authorList>
            <person name="Webb A."/>
        </authorList>
    </citation>
    <scope>NUCLEOTIDE SEQUENCE</scope>
    <source>
        <strain evidence="1">Pm1</strain>
    </source>
</reference>
<dbReference type="AlphaFoldDB" id="A0AAV1UNC6"/>
<evidence type="ECO:0000313" key="2">
    <source>
        <dbReference type="Proteomes" id="UP001162060"/>
    </source>
</evidence>
<gene>
    <name evidence="1" type="ORF">PM001_LOCUS20378</name>
</gene>
<organism evidence="1 2">
    <name type="scientific">Peronospora matthiolae</name>
    <dbReference type="NCBI Taxonomy" id="2874970"/>
    <lineage>
        <taxon>Eukaryota</taxon>
        <taxon>Sar</taxon>
        <taxon>Stramenopiles</taxon>
        <taxon>Oomycota</taxon>
        <taxon>Peronosporomycetes</taxon>
        <taxon>Peronosporales</taxon>
        <taxon>Peronosporaceae</taxon>
        <taxon>Peronospora</taxon>
    </lineage>
</organism>
<dbReference type="Proteomes" id="UP001162060">
    <property type="component" value="Unassembled WGS sequence"/>
</dbReference>
<comment type="caution">
    <text evidence="1">The sequence shown here is derived from an EMBL/GenBank/DDBJ whole genome shotgun (WGS) entry which is preliminary data.</text>
</comment>
<proteinExistence type="predicted"/>
<protein>
    <submittedName>
        <fullName evidence="1">Uncharacterized protein</fullName>
    </submittedName>
</protein>
<sequence>MNPPESTICATSLGSSAVSREVVAVHVERKIKGTITFLCGLPGQIASNCRARVMHDEKTPAEVGGATIILAPAEKSSTTTKKCNRKKEDSHG</sequence>
<accession>A0AAV1UNC6</accession>
<dbReference type="EMBL" id="CAKLBY020000221">
    <property type="protein sequence ID" value="CAK7935228.1"/>
    <property type="molecule type" value="Genomic_DNA"/>
</dbReference>
<name>A0AAV1UNC6_9STRA</name>